<dbReference type="Gramene" id="KXG19652">
    <property type="protein sequence ID" value="KXG19652"/>
    <property type="gene ID" value="SORBI_3010G094200"/>
</dbReference>
<dbReference type="InParanoid" id="A0A194YI56"/>
<gene>
    <name evidence="2" type="ORF">SORBI_3010G094200</name>
</gene>
<proteinExistence type="predicted"/>
<feature type="transmembrane region" description="Helical" evidence="1">
    <location>
        <begin position="20"/>
        <end position="41"/>
    </location>
</feature>
<accession>A0A194YI56</accession>
<protein>
    <submittedName>
        <fullName evidence="2">Uncharacterized protein</fullName>
    </submittedName>
</protein>
<keyword evidence="1" id="KW-1133">Transmembrane helix</keyword>
<evidence type="ECO:0000313" key="3">
    <source>
        <dbReference type="Proteomes" id="UP000000768"/>
    </source>
</evidence>
<sequence length="76" mass="8978">MFLMLPTNAAYFLPIVQVAGYLKGSFLVYWTVDIFCILPYGKNWWTAKKQRKLHLLCSWFIRHGDFLGESLMLMLM</sequence>
<dbReference type="EMBL" id="CM000769">
    <property type="protein sequence ID" value="KXG19652.1"/>
    <property type="molecule type" value="Genomic_DNA"/>
</dbReference>
<reference evidence="3" key="2">
    <citation type="journal article" date="2018" name="Plant J.">
        <title>The Sorghum bicolor reference genome: improved assembly, gene annotations, a transcriptome atlas, and signatures of genome organization.</title>
        <authorList>
            <person name="McCormick R.F."/>
            <person name="Truong S.K."/>
            <person name="Sreedasyam A."/>
            <person name="Jenkins J."/>
            <person name="Shu S."/>
            <person name="Sims D."/>
            <person name="Kennedy M."/>
            <person name="Amirebrahimi M."/>
            <person name="Weers B.D."/>
            <person name="McKinley B."/>
            <person name="Mattison A."/>
            <person name="Morishige D.T."/>
            <person name="Grimwood J."/>
            <person name="Schmutz J."/>
            <person name="Mullet J.E."/>
        </authorList>
    </citation>
    <scope>NUCLEOTIDE SEQUENCE [LARGE SCALE GENOMIC DNA]</scope>
    <source>
        <strain evidence="3">cv. BTx623</strain>
    </source>
</reference>
<evidence type="ECO:0000256" key="1">
    <source>
        <dbReference type="SAM" id="Phobius"/>
    </source>
</evidence>
<evidence type="ECO:0000313" key="2">
    <source>
        <dbReference type="EMBL" id="KXG19652.1"/>
    </source>
</evidence>
<name>A0A194YI56_SORBI</name>
<organism evidence="2 3">
    <name type="scientific">Sorghum bicolor</name>
    <name type="common">Sorghum</name>
    <name type="synonym">Sorghum vulgare</name>
    <dbReference type="NCBI Taxonomy" id="4558"/>
    <lineage>
        <taxon>Eukaryota</taxon>
        <taxon>Viridiplantae</taxon>
        <taxon>Streptophyta</taxon>
        <taxon>Embryophyta</taxon>
        <taxon>Tracheophyta</taxon>
        <taxon>Spermatophyta</taxon>
        <taxon>Magnoliopsida</taxon>
        <taxon>Liliopsida</taxon>
        <taxon>Poales</taxon>
        <taxon>Poaceae</taxon>
        <taxon>PACMAD clade</taxon>
        <taxon>Panicoideae</taxon>
        <taxon>Andropogonodae</taxon>
        <taxon>Andropogoneae</taxon>
        <taxon>Sorghinae</taxon>
        <taxon>Sorghum</taxon>
    </lineage>
</organism>
<reference evidence="2 3" key="1">
    <citation type="journal article" date="2009" name="Nature">
        <title>The Sorghum bicolor genome and the diversification of grasses.</title>
        <authorList>
            <person name="Paterson A.H."/>
            <person name="Bowers J.E."/>
            <person name="Bruggmann R."/>
            <person name="Dubchak I."/>
            <person name="Grimwood J."/>
            <person name="Gundlach H."/>
            <person name="Haberer G."/>
            <person name="Hellsten U."/>
            <person name="Mitros T."/>
            <person name="Poliakov A."/>
            <person name="Schmutz J."/>
            <person name="Spannagl M."/>
            <person name="Tang H."/>
            <person name="Wang X."/>
            <person name="Wicker T."/>
            <person name="Bharti A.K."/>
            <person name="Chapman J."/>
            <person name="Feltus F.A."/>
            <person name="Gowik U."/>
            <person name="Grigoriev I.V."/>
            <person name="Lyons E."/>
            <person name="Maher C.A."/>
            <person name="Martis M."/>
            <person name="Narechania A."/>
            <person name="Otillar R.P."/>
            <person name="Penning B.W."/>
            <person name="Salamov A.A."/>
            <person name="Wang Y."/>
            <person name="Zhang L."/>
            <person name="Carpita N.C."/>
            <person name="Freeling M."/>
            <person name="Gingle A.R."/>
            <person name="Hash C.T."/>
            <person name="Keller B."/>
            <person name="Klein P."/>
            <person name="Kresovich S."/>
            <person name="McCann M.C."/>
            <person name="Ming R."/>
            <person name="Peterson D.G."/>
            <person name="Mehboob-ur-Rahman"/>
            <person name="Ware D."/>
            <person name="Westhoff P."/>
            <person name="Mayer K.F."/>
            <person name="Messing J."/>
            <person name="Rokhsar D.S."/>
        </authorList>
    </citation>
    <scope>NUCLEOTIDE SEQUENCE [LARGE SCALE GENOMIC DNA]</scope>
    <source>
        <strain evidence="3">cv. BTx623</strain>
    </source>
</reference>
<keyword evidence="1" id="KW-0812">Transmembrane</keyword>
<dbReference type="Proteomes" id="UP000000768">
    <property type="component" value="Chromosome 10"/>
</dbReference>
<keyword evidence="3" id="KW-1185">Reference proteome</keyword>
<dbReference type="AlphaFoldDB" id="A0A194YI56"/>
<keyword evidence="1" id="KW-0472">Membrane</keyword>